<evidence type="ECO:0000313" key="1">
    <source>
        <dbReference type="EMBL" id="SCC27483.1"/>
    </source>
</evidence>
<dbReference type="RefSeq" id="WP_091125617.1">
    <property type="nucleotide sequence ID" value="NZ_FMBA01000062.1"/>
</dbReference>
<sequence length="98" mass="11287">MKKTEQILVRVKGHGDSKQRAFAVALSQVQKEVLKNTNTIMLRIEPIDIQVVSAIEQITTECFLFIFLPRKKTFYEITLDVSVNVIFIDLNDIKFTSK</sequence>
<proteinExistence type="predicted"/>
<evidence type="ECO:0000313" key="2">
    <source>
        <dbReference type="Proteomes" id="UP000199698"/>
    </source>
</evidence>
<protein>
    <recommendedName>
        <fullName evidence="3">Cytoplasmic protein</fullName>
    </recommendedName>
</protein>
<dbReference type="Pfam" id="PF14189">
    <property type="entry name" value="DUF4312"/>
    <property type="match status" value="1"/>
</dbReference>
<dbReference type="Proteomes" id="UP000199698">
    <property type="component" value="Unassembled WGS sequence"/>
</dbReference>
<organism evidence="1 2">
    <name type="scientific">Gilliamella intestini</name>
    <dbReference type="NCBI Taxonomy" id="1798183"/>
    <lineage>
        <taxon>Bacteria</taxon>
        <taxon>Pseudomonadati</taxon>
        <taxon>Pseudomonadota</taxon>
        <taxon>Gammaproteobacteria</taxon>
        <taxon>Orbales</taxon>
        <taxon>Orbaceae</taxon>
        <taxon>Gilliamella</taxon>
    </lineage>
</organism>
<reference evidence="2" key="1">
    <citation type="submission" date="2016-08" db="EMBL/GenBank/DDBJ databases">
        <authorList>
            <person name="Varghese N."/>
            <person name="Submissions Spin"/>
        </authorList>
    </citation>
    <scope>NUCLEOTIDE SEQUENCE [LARGE SCALE GENOMIC DNA]</scope>
    <source>
        <strain evidence="2">R-53144</strain>
    </source>
</reference>
<keyword evidence="2" id="KW-1185">Reference proteome</keyword>
<dbReference type="InterPro" id="IPR020037">
    <property type="entry name" value="DUF4312"/>
</dbReference>
<dbReference type="AlphaFoldDB" id="A0A1C4D827"/>
<gene>
    <name evidence="1" type="ORF">GA0061080_10628</name>
</gene>
<dbReference type="OrthoDB" id="6433960at2"/>
<accession>A0A1C4D827</accession>
<dbReference type="STRING" id="1798183.GA0061080_10628"/>
<evidence type="ECO:0008006" key="3">
    <source>
        <dbReference type="Google" id="ProtNLM"/>
    </source>
</evidence>
<dbReference type="EMBL" id="FMBA01000062">
    <property type="protein sequence ID" value="SCC27483.1"/>
    <property type="molecule type" value="Genomic_DNA"/>
</dbReference>
<name>A0A1C4D827_9GAMM</name>
<dbReference type="NCBIfam" id="TIGR03578">
    <property type="entry name" value="EF_0831"/>
    <property type="match status" value="1"/>
</dbReference>